<proteinExistence type="inferred from homology"/>
<evidence type="ECO:0000256" key="4">
    <source>
        <dbReference type="ARBA" id="ARBA00022825"/>
    </source>
</evidence>
<dbReference type="GO" id="GO:0006508">
    <property type="term" value="P:proteolysis"/>
    <property type="evidence" value="ECO:0007669"/>
    <property type="project" value="UniProtKB-KW"/>
</dbReference>
<protein>
    <submittedName>
        <fullName evidence="6">Signal peptide peptidase SppA, 36K type</fullName>
    </submittedName>
</protein>
<dbReference type="PANTHER" id="PTHR42987">
    <property type="entry name" value="PEPTIDASE S49"/>
    <property type="match status" value="1"/>
</dbReference>
<dbReference type="InterPro" id="IPR004635">
    <property type="entry name" value="Pept_S49_SppA"/>
</dbReference>
<feature type="domain" description="Peptidase S49" evidence="5">
    <location>
        <begin position="114"/>
        <end position="263"/>
    </location>
</feature>
<dbReference type="InterPro" id="IPR002142">
    <property type="entry name" value="Peptidase_S49"/>
</dbReference>
<comment type="similarity">
    <text evidence="1">Belongs to the peptidase S49 family.</text>
</comment>
<dbReference type="Gene3D" id="3.90.226.10">
    <property type="entry name" value="2-enoyl-CoA Hydratase, Chain A, domain 1"/>
    <property type="match status" value="1"/>
</dbReference>
<dbReference type="InterPro" id="IPR029045">
    <property type="entry name" value="ClpP/crotonase-like_dom_sf"/>
</dbReference>
<accession>Q312A5</accession>
<dbReference type="RefSeq" id="WP_011367410.1">
    <property type="nucleotide sequence ID" value="NC_007519.1"/>
</dbReference>
<dbReference type="PANTHER" id="PTHR42987:SF4">
    <property type="entry name" value="PROTEASE SOHB-RELATED"/>
    <property type="match status" value="1"/>
</dbReference>
<evidence type="ECO:0000313" key="6">
    <source>
        <dbReference type="EMBL" id="ABB38241.1"/>
    </source>
</evidence>
<gene>
    <name evidence="6" type="ordered locus">Dde_1442</name>
</gene>
<dbReference type="eggNOG" id="COG0616">
    <property type="taxonomic scope" value="Bacteria"/>
</dbReference>
<dbReference type="GO" id="GO:0008236">
    <property type="term" value="F:serine-type peptidase activity"/>
    <property type="evidence" value="ECO:0007669"/>
    <property type="project" value="UniProtKB-KW"/>
</dbReference>
<dbReference type="STRING" id="207559.Dde_1442"/>
<name>Q312A5_OLEA2</name>
<organism evidence="6 7">
    <name type="scientific">Oleidesulfovibrio alaskensis (strain ATCC BAA-1058 / DSM 17464 / G20)</name>
    <name type="common">Desulfovibrio alaskensis</name>
    <dbReference type="NCBI Taxonomy" id="207559"/>
    <lineage>
        <taxon>Bacteria</taxon>
        <taxon>Pseudomonadati</taxon>
        <taxon>Thermodesulfobacteriota</taxon>
        <taxon>Desulfovibrionia</taxon>
        <taxon>Desulfovibrionales</taxon>
        <taxon>Desulfovibrionaceae</taxon>
        <taxon>Oleidesulfovibrio</taxon>
    </lineage>
</organism>
<keyword evidence="2" id="KW-0645">Protease</keyword>
<dbReference type="CDD" id="cd07023">
    <property type="entry name" value="S49_Sppa_N_C"/>
    <property type="match status" value="1"/>
</dbReference>
<dbReference type="PROSITE" id="PS51257">
    <property type="entry name" value="PROKAR_LIPOPROTEIN"/>
    <property type="match status" value="1"/>
</dbReference>
<dbReference type="KEGG" id="dde:Dde_1442"/>
<dbReference type="HOGENOM" id="CLU_046540_0_1_7"/>
<reference evidence="6 7" key="1">
    <citation type="journal article" date="2011" name="J. Bacteriol.">
        <title>Complete genome sequence and updated annotation of Desulfovibrio alaskensis G20.</title>
        <authorList>
            <person name="Hauser L.J."/>
            <person name="Land M.L."/>
            <person name="Brown S.D."/>
            <person name="Larimer F."/>
            <person name="Keller K.L."/>
            <person name="Rapp-Giles B.J."/>
            <person name="Price M.N."/>
            <person name="Lin M."/>
            <person name="Bruce D.C."/>
            <person name="Detter J.C."/>
            <person name="Tapia R."/>
            <person name="Han C.S."/>
            <person name="Goodwin L.A."/>
            <person name="Cheng J.F."/>
            <person name="Pitluck S."/>
            <person name="Copeland A."/>
            <person name="Lucas S."/>
            <person name="Nolan M."/>
            <person name="Lapidus A.L."/>
            <person name="Palumbo A.V."/>
            <person name="Wall J.D."/>
        </authorList>
    </citation>
    <scope>NUCLEOTIDE SEQUENCE [LARGE SCALE GENOMIC DNA]</scope>
    <source>
        <strain evidence="7">ATCC BAA 1058 / DSM 17464 / G20</strain>
    </source>
</reference>
<sequence length="320" mass="34614">MRYMAVFMILVSLLATGCASGVKLFGGPEALKEYQLQGSGDAKIVVLPVAGVIDNKPERGIFADKPGLVQSVVARLRMAEMDPAVRAVILTVDSPGGSVTSSDVLYNEIMRFKQRTGTRVVALQMDMATSGGYYVSIAADRIIAHPSTITGSIGTIFMRPNVTGLMEKIGVQAVTTKSGAHKDIGSPFRENTPEEQAILQNMVTTLNSRFIKLVSERRELQGRESSYSDARIMTAQEALELGLVDSIGYFDNAVAAAHELAGLDEASVVVYRREPFPNDTPYNTITAQAGSAPLVEMPLARPLNVPSTGFYYLWAPEYAR</sequence>
<dbReference type="Proteomes" id="UP000002710">
    <property type="component" value="Chromosome"/>
</dbReference>
<evidence type="ECO:0000313" key="7">
    <source>
        <dbReference type="Proteomes" id="UP000002710"/>
    </source>
</evidence>
<evidence type="ECO:0000259" key="5">
    <source>
        <dbReference type="Pfam" id="PF01343"/>
    </source>
</evidence>
<dbReference type="Pfam" id="PF01343">
    <property type="entry name" value="Peptidase_S49"/>
    <property type="match status" value="1"/>
</dbReference>
<evidence type="ECO:0000256" key="2">
    <source>
        <dbReference type="ARBA" id="ARBA00022670"/>
    </source>
</evidence>
<keyword evidence="4" id="KW-0720">Serine protease</keyword>
<dbReference type="NCBIfam" id="TIGR00706">
    <property type="entry name" value="SppA_dom"/>
    <property type="match status" value="1"/>
</dbReference>
<dbReference type="AlphaFoldDB" id="Q312A5"/>
<dbReference type="InterPro" id="IPR047272">
    <property type="entry name" value="S49_SppA_C"/>
</dbReference>
<dbReference type="SUPFAM" id="SSF52096">
    <property type="entry name" value="ClpP/crotonase"/>
    <property type="match status" value="1"/>
</dbReference>
<dbReference type="Gene3D" id="6.20.330.10">
    <property type="match status" value="1"/>
</dbReference>
<evidence type="ECO:0000256" key="3">
    <source>
        <dbReference type="ARBA" id="ARBA00022801"/>
    </source>
</evidence>
<evidence type="ECO:0000256" key="1">
    <source>
        <dbReference type="ARBA" id="ARBA00008683"/>
    </source>
</evidence>
<keyword evidence="7" id="KW-1185">Reference proteome</keyword>
<dbReference type="EMBL" id="CP000112">
    <property type="protein sequence ID" value="ABB38241.1"/>
    <property type="molecule type" value="Genomic_DNA"/>
</dbReference>
<keyword evidence="3" id="KW-0378">Hydrolase</keyword>